<dbReference type="SUPFAM" id="SSF51735">
    <property type="entry name" value="NAD(P)-binding Rossmann-fold domains"/>
    <property type="match status" value="1"/>
</dbReference>
<proteinExistence type="predicted"/>
<dbReference type="KEGG" id="lao:AOX59_15380"/>
<dbReference type="SUPFAM" id="SSF55347">
    <property type="entry name" value="Glyceraldehyde-3-phosphate dehydrogenase-like, C-terminal domain"/>
    <property type="match status" value="1"/>
</dbReference>
<dbReference type="InterPro" id="IPR051317">
    <property type="entry name" value="Gfo/Idh/MocA_oxidoreduct"/>
</dbReference>
<organism evidence="3 4">
    <name type="scientific">Lentibacillus amyloliquefaciens</name>
    <dbReference type="NCBI Taxonomy" id="1472767"/>
    <lineage>
        <taxon>Bacteria</taxon>
        <taxon>Bacillati</taxon>
        <taxon>Bacillota</taxon>
        <taxon>Bacilli</taxon>
        <taxon>Bacillales</taxon>
        <taxon>Bacillaceae</taxon>
        <taxon>Lentibacillus</taxon>
    </lineage>
</organism>
<evidence type="ECO:0000259" key="1">
    <source>
        <dbReference type="Pfam" id="PF01408"/>
    </source>
</evidence>
<dbReference type="Pfam" id="PF21378">
    <property type="entry name" value="YceM-like_C"/>
    <property type="match status" value="1"/>
</dbReference>
<dbReference type="RefSeq" id="WP_068446780.1">
    <property type="nucleotide sequence ID" value="NZ_CP013862.1"/>
</dbReference>
<dbReference type="EMBL" id="CP013862">
    <property type="protein sequence ID" value="ALX49828.1"/>
    <property type="molecule type" value="Genomic_DNA"/>
</dbReference>
<feature type="domain" description="YceM-like C-terminal" evidence="2">
    <location>
        <begin position="127"/>
        <end position="247"/>
    </location>
</feature>
<accession>A0A0U4FQ44</accession>
<protein>
    <submittedName>
        <fullName evidence="3">Virulence factor MviM</fullName>
    </submittedName>
</protein>
<dbReference type="PANTHER" id="PTHR43708:SF4">
    <property type="entry name" value="OXIDOREDUCTASE YCEM-RELATED"/>
    <property type="match status" value="1"/>
</dbReference>
<dbReference type="Gene3D" id="3.30.360.10">
    <property type="entry name" value="Dihydrodipicolinate Reductase, domain 2"/>
    <property type="match status" value="1"/>
</dbReference>
<evidence type="ECO:0000313" key="3">
    <source>
        <dbReference type="EMBL" id="ALX49828.1"/>
    </source>
</evidence>
<gene>
    <name evidence="3" type="ORF">AOX59_15380</name>
</gene>
<dbReference type="InterPro" id="IPR048477">
    <property type="entry name" value="YceM-like_C"/>
</dbReference>
<dbReference type="Pfam" id="PF01408">
    <property type="entry name" value="GFO_IDH_MocA"/>
    <property type="match status" value="1"/>
</dbReference>
<dbReference type="PANTHER" id="PTHR43708">
    <property type="entry name" value="CONSERVED EXPRESSED OXIDOREDUCTASE (EUROFUNG)"/>
    <property type="match status" value="1"/>
</dbReference>
<dbReference type="GO" id="GO:0000166">
    <property type="term" value="F:nucleotide binding"/>
    <property type="evidence" value="ECO:0007669"/>
    <property type="project" value="InterPro"/>
</dbReference>
<dbReference type="Proteomes" id="UP000050331">
    <property type="component" value="Chromosome"/>
</dbReference>
<dbReference type="STRING" id="1472767.AOX59_15380"/>
<dbReference type="Gene3D" id="3.40.50.720">
    <property type="entry name" value="NAD(P)-binding Rossmann-like Domain"/>
    <property type="match status" value="1"/>
</dbReference>
<sequence>MVKPRIGMVGLGDIAQKAYLPILSKETDWTFAGAFSPNREKRKKICNQYRIPNFASLEALTQACDAVFVHSSTESHYEVVSELLNNGIDVYVDKPLAASISDAEKLVELSEKLRRKLMVGFNRRFAPMYVKAKEKANNIAWVRVEKHRMDSVSPYSYEFTMLDDYLHLVDTVRWLGDGDLSLLSGTVHTNDENQLLYTHHTYESSLNLSFTTAMHRKAGTNLEQIELVRDGAIIRVKNMNTTEIEEDNVISTTFSSSWETTLNQRGFKDAVQHFIYCIQNDEQPVVDGSEGLKSQLLLDQLLKNQ</sequence>
<feature type="domain" description="Gfo/Idh/MocA-like oxidoreductase N-terminal" evidence="1">
    <location>
        <begin position="5"/>
        <end position="121"/>
    </location>
</feature>
<reference evidence="3 4" key="1">
    <citation type="submission" date="2016-01" db="EMBL/GenBank/DDBJ databases">
        <title>Complete genome sequence of strain Lentibacillus amyloliquefaciens LAM0015T isolated from saline sediment.</title>
        <authorList>
            <person name="Wang J.-L."/>
            <person name="He M.-X."/>
        </authorList>
    </citation>
    <scope>NUCLEOTIDE SEQUENCE [LARGE SCALE GENOMIC DNA]</scope>
    <source>
        <strain evidence="3 4">LAM0015</strain>
    </source>
</reference>
<dbReference type="AlphaFoldDB" id="A0A0U4FQ44"/>
<evidence type="ECO:0000313" key="4">
    <source>
        <dbReference type="Proteomes" id="UP000050331"/>
    </source>
</evidence>
<dbReference type="InterPro" id="IPR036291">
    <property type="entry name" value="NAD(P)-bd_dom_sf"/>
</dbReference>
<evidence type="ECO:0000259" key="2">
    <source>
        <dbReference type="Pfam" id="PF21378"/>
    </source>
</evidence>
<name>A0A0U4FQ44_9BACI</name>
<keyword evidence="4" id="KW-1185">Reference proteome</keyword>
<dbReference type="InterPro" id="IPR000683">
    <property type="entry name" value="Gfo/Idh/MocA-like_OxRdtase_N"/>
</dbReference>
<dbReference type="OrthoDB" id="9815825at2"/>